<comment type="subcellular location">
    <subcellularLocation>
        <location evidence="1">Cell membrane</location>
        <topology evidence="1">Multi-pass membrane protein</topology>
    </subcellularLocation>
</comment>
<dbReference type="PANTHER" id="PTHR33931:SF2">
    <property type="entry name" value="HOLIN-LIKE PROTEIN CIDA"/>
    <property type="match status" value="1"/>
</dbReference>
<evidence type="ECO:0000256" key="1">
    <source>
        <dbReference type="ARBA" id="ARBA00004651"/>
    </source>
</evidence>
<evidence type="ECO:0000256" key="6">
    <source>
        <dbReference type="SAM" id="Phobius"/>
    </source>
</evidence>
<dbReference type="Pfam" id="PF03788">
    <property type="entry name" value="LrgA"/>
    <property type="match status" value="1"/>
</dbReference>
<feature type="transmembrane region" description="Helical" evidence="6">
    <location>
        <begin position="28"/>
        <end position="48"/>
    </location>
</feature>
<dbReference type="InterPro" id="IPR005538">
    <property type="entry name" value="LrgA/CidA"/>
</dbReference>
<keyword evidence="2" id="KW-1003">Cell membrane</keyword>
<evidence type="ECO:0000256" key="2">
    <source>
        <dbReference type="ARBA" id="ARBA00022475"/>
    </source>
</evidence>
<evidence type="ECO:0000256" key="3">
    <source>
        <dbReference type="ARBA" id="ARBA00022692"/>
    </source>
</evidence>
<dbReference type="NCBIfam" id="NF002460">
    <property type="entry name" value="PRK01658.1"/>
    <property type="match status" value="1"/>
</dbReference>
<sequence>MKKLFIILIQIFFIYIICKFGETIQQVLHLPIPGSIIGLLLLFLLLITKIIPEKWIMEGANLLLSVMTLFFVPATVGIMNYFHIFQGKGSLLILLIIFSTVLVMLSSGFVAEKWNKKSVGREDHFTA</sequence>
<comment type="caution">
    <text evidence="7">The sequence shown here is derived from an EMBL/GenBank/DDBJ whole genome shotgun (WGS) entry which is preliminary data.</text>
</comment>
<keyword evidence="3 6" id="KW-0812">Transmembrane</keyword>
<proteinExistence type="predicted"/>
<keyword evidence="5 6" id="KW-0472">Membrane</keyword>
<dbReference type="Proteomes" id="UP001208656">
    <property type="component" value="Unassembled WGS sequence"/>
</dbReference>
<reference evidence="7 8" key="1">
    <citation type="submission" date="2022-10" db="EMBL/GenBank/DDBJ databases">
        <title>Description of Fervidibacillus gen. nov. in the family Fervidibacillaceae fam. nov. with two species, Fervidibacillus albus sp. nov., and Fervidibacillus halotolerans sp. nov., isolated from tidal flat sediments.</title>
        <authorList>
            <person name="Kwon K.K."/>
            <person name="Yang S.-H."/>
        </authorList>
    </citation>
    <scope>NUCLEOTIDE SEQUENCE [LARGE SCALE GENOMIC DNA]</scope>
    <source>
        <strain evidence="7 8">DSM 23332</strain>
    </source>
</reference>
<dbReference type="EMBL" id="JAOUSE010000094">
    <property type="protein sequence ID" value="MCU9595896.1"/>
    <property type="molecule type" value="Genomic_DNA"/>
</dbReference>
<evidence type="ECO:0000256" key="5">
    <source>
        <dbReference type="ARBA" id="ARBA00023136"/>
    </source>
</evidence>
<name>A0ABT2WJM6_9BACI</name>
<dbReference type="PANTHER" id="PTHR33931">
    <property type="entry name" value="HOLIN-LIKE PROTEIN CIDA-RELATED"/>
    <property type="match status" value="1"/>
</dbReference>
<keyword evidence="8" id="KW-1185">Reference proteome</keyword>
<evidence type="ECO:0000313" key="7">
    <source>
        <dbReference type="EMBL" id="MCU9595896.1"/>
    </source>
</evidence>
<protein>
    <submittedName>
        <fullName evidence="7">CidA/LrgA family holin-like protein</fullName>
    </submittedName>
</protein>
<gene>
    <name evidence="7" type="ORF">OEV82_15975</name>
</gene>
<evidence type="ECO:0000313" key="8">
    <source>
        <dbReference type="Proteomes" id="UP001208656"/>
    </source>
</evidence>
<dbReference type="RefSeq" id="WP_173661764.1">
    <property type="nucleotide sequence ID" value="NZ_JAOUSE010000094.1"/>
</dbReference>
<organism evidence="7 8">
    <name type="scientific">Pallidibacillus thermolactis</name>
    <dbReference type="NCBI Taxonomy" id="251051"/>
    <lineage>
        <taxon>Bacteria</taxon>
        <taxon>Bacillati</taxon>
        <taxon>Bacillota</taxon>
        <taxon>Bacilli</taxon>
        <taxon>Bacillales</taxon>
        <taxon>Bacillaceae</taxon>
        <taxon>Pallidibacillus</taxon>
    </lineage>
</organism>
<evidence type="ECO:0000256" key="4">
    <source>
        <dbReference type="ARBA" id="ARBA00022989"/>
    </source>
</evidence>
<feature type="transmembrane region" description="Helical" evidence="6">
    <location>
        <begin position="90"/>
        <end position="111"/>
    </location>
</feature>
<accession>A0ABT2WJM6</accession>
<keyword evidence="4 6" id="KW-1133">Transmembrane helix</keyword>
<feature type="transmembrane region" description="Helical" evidence="6">
    <location>
        <begin position="60"/>
        <end position="84"/>
    </location>
</feature>